<dbReference type="PANTHER" id="PTHR43072:SF36">
    <property type="entry name" value="RIBOSOMAL-PROTEIN-ALANINE ACETYLTRANSFERASE"/>
    <property type="match status" value="1"/>
</dbReference>
<organism evidence="2 3">
    <name type="scientific">Chengkuizengella marina</name>
    <dbReference type="NCBI Taxonomy" id="2507566"/>
    <lineage>
        <taxon>Bacteria</taxon>
        <taxon>Bacillati</taxon>
        <taxon>Bacillota</taxon>
        <taxon>Bacilli</taxon>
        <taxon>Bacillales</taxon>
        <taxon>Paenibacillaceae</taxon>
        <taxon>Chengkuizengella</taxon>
    </lineage>
</organism>
<proteinExistence type="predicted"/>
<reference evidence="2 3" key="1">
    <citation type="submission" date="2019-01" db="EMBL/GenBank/DDBJ databases">
        <title>Chengkuizengella sp. nov., isolated from deep-sea sediment of East Pacific Ocean.</title>
        <authorList>
            <person name="Yang J."/>
            <person name="Lai Q."/>
            <person name="Shao Z."/>
        </authorList>
    </citation>
    <scope>NUCLEOTIDE SEQUENCE [LARGE SCALE GENOMIC DNA]</scope>
    <source>
        <strain evidence="2 3">YPA3-1-1</strain>
    </source>
</reference>
<comment type="caution">
    <text evidence="2">The sequence shown here is derived from an EMBL/GenBank/DDBJ whole genome shotgun (WGS) entry which is preliminary data.</text>
</comment>
<dbReference type="Pfam" id="PF00583">
    <property type="entry name" value="Acetyltransf_1"/>
    <property type="match status" value="1"/>
</dbReference>
<dbReference type="OrthoDB" id="8593648at2"/>
<dbReference type="InterPro" id="IPR000182">
    <property type="entry name" value="GNAT_dom"/>
</dbReference>
<dbReference type="InterPro" id="IPR017255">
    <property type="entry name" value="AcTrfase_GNAT_prd"/>
</dbReference>
<dbReference type="EMBL" id="SIJB01000017">
    <property type="protein sequence ID" value="NBI28703.1"/>
    <property type="molecule type" value="Genomic_DNA"/>
</dbReference>
<feature type="domain" description="N-acetyltransferase" evidence="1">
    <location>
        <begin position="1"/>
        <end position="156"/>
    </location>
</feature>
<protein>
    <submittedName>
        <fullName evidence="2">GNAT family N-acetyltransferase</fullName>
    </submittedName>
</protein>
<dbReference type="FunFam" id="3.40.630.30:FF:000133">
    <property type="entry name" value="Acetyltransferase, GNAT family"/>
    <property type="match status" value="1"/>
</dbReference>
<evidence type="ECO:0000313" key="3">
    <source>
        <dbReference type="Proteomes" id="UP000448943"/>
    </source>
</evidence>
<accession>A0A6N9Q1H8</accession>
<dbReference type="PIRSF" id="PIRSF037663">
    <property type="entry name" value="Acetyltransf_GNAT_prd"/>
    <property type="match status" value="1"/>
</dbReference>
<dbReference type="Gene3D" id="3.40.630.30">
    <property type="match status" value="1"/>
</dbReference>
<dbReference type="PANTHER" id="PTHR43072">
    <property type="entry name" value="N-ACETYLTRANSFERASE"/>
    <property type="match status" value="1"/>
</dbReference>
<evidence type="ECO:0000259" key="1">
    <source>
        <dbReference type="PROSITE" id="PS51186"/>
    </source>
</evidence>
<dbReference type="SUPFAM" id="SSF55729">
    <property type="entry name" value="Acyl-CoA N-acyltransferases (Nat)"/>
    <property type="match status" value="1"/>
</dbReference>
<dbReference type="Proteomes" id="UP000448943">
    <property type="component" value="Unassembled WGS sequence"/>
</dbReference>
<name>A0A6N9Q1H8_9BACL</name>
<evidence type="ECO:0000313" key="2">
    <source>
        <dbReference type="EMBL" id="NBI28703.1"/>
    </source>
</evidence>
<keyword evidence="2" id="KW-0808">Transferase</keyword>
<sequence length="156" mass="18055">MKIRALQSSDYEIINPLVDEWWGGRKMSHLLPKLLFNHFNQTSFIVEQDNEIIGFLIGFLSQTFSDKAYIHFVGVHPEYRKCNVGKQLYDCFFEIAIKNNRNTVHCLTSPVNKTSISFHQKMGFDIEEGGVEMEGVSVHTDYDGPDQHRVLFVKKL</sequence>
<keyword evidence="3" id="KW-1185">Reference proteome</keyword>
<dbReference type="AlphaFoldDB" id="A0A6N9Q1H8"/>
<dbReference type="RefSeq" id="WP_160645498.1">
    <property type="nucleotide sequence ID" value="NZ_SIJB01000017.1"/>
</dbReference>
<gene>
    <name evidence="2" type="ORF">ERL59_07010</name>
</gene>
<dbReference type="PROSITE" id="PS51186">
    <property type="entry name" value="GNAT"/>
    <property type="match status" value="1"/>
</dbReference>
<dbReference type="InterPro" id="IPR016181">
    <property type="entry name" value="Acyl_CoA_acyltransferase"/>
</dbReference>
<dbReference type="CDD" id="cd04301">
    <property type="entry name" value="NAT_SF"/>
    <property type="match status" value="1"/>
</dbReference>
<dbReference type="GO" id="GO:0016747">
    <property type="term" value="F:acyltransferase activity, transferring groups other than amino-acyl groups"/>
    <property type="evidence" value="ECO:0007669"/>
    <property type="project" value="InterPro"/>
</dbReference>